<sequence length="219" mass="24867">MVVREKFEEELNQLQHKLIELGNLASNALTNSLVALENGDIELALKIMEDDARVNIIEEEINDFAILLIAKQSPVAVDLRRIIVAIKIANDIERIADFAVNIAKSAIRIGKEPLVKPIEHIKHMHRLTLQMLSLSLEAFGEEDLTKAKKIAEMDDEVDDLYGQTIRDLLHLNATQPNQSSQITQLLFICRYLERAADHTTNIAENVFYLVKGKRYDLNN</sequence>
<feature type="domain" description="PhoU" evidence="2">
    <location>
        <begin position="19"/>
        <end position="105"/>
    </location>
</feature>
<dbReference type="PIRSF" id="PIRSF003107">
    <property type="entry name" value="PhoU"/>
    <property type="match status" value="1"/>
</dbReference>
<evidence type="ECO:0000256" key="1">
    <source>
        <dbReference type="PIRNR" id="PIRNR003107"/>
    </source>
</evidence>
<organism evidence="3 4">
    <name type="scientific">Mesobacillus maritimus</name>
    <dbReference type="NCBI Taxonomy" id="1643336"/>
    <lineage>
        <taxon>Bacteria</taxon>
        <taxon>Bacillati</taxon>
        <taxon>Bacillota</taxon>
        <taxon>Bacilli</taxon>
        <taxon>Bacillales</taxon>
        <taxon>Bacillaceae</taxon>
        <taxon>Mesobacillus</taxon>
    </lineage>
</organism>
<gene>
    <name evidence="3" type="primary">phoU</name>
    <name evidence="3" type="ORF">H0185_06070</name>
</gene>
<comment type="subunit">
    <text evidence="1">Homodimer.</text>
</comment>
<keyword evidence="4" id="KW-1185">Reference proteome</keyword>
<dbReference type="EMBL" id="JACWFH010000008">
    <property type="protein sequence ID" value="MBY0096371.1"/>
    <property type="molecule type" value="Genomic_DNA"/>
</dbReference>
<dbReference type="InterPro" id="IPR026022">
    <property type="entry name" value="PhoU_dom"/>
</dbReference>
<evidence type="ECO:0000313" key="4">
    <source>
        <dbReference type="Proteomes" id="UP000769780"/>
    </source>
</evidence>
<protein>
    <recommendedName>
        <fullName evidence="1">Phosphate-specific transport system accessory protein PhoU</fullName>
    </recommendedName>
</protein>
<dbReference type="SUPFAM" id="SSF109755">
    <property type="entry name" value="PhoU-like"/>
    <property type="match status" value="1"/>
</dbReference>
<dbReference type="PANTHER" id="PTHR42930">
    <property type="entry name" value="PHOSPHATE-SPECIFIC TRANSPORT SYSTEM ACCESSORY PROTEIN PHOU"/>
    <property type="match status" value="1"/>
</dbReference>
<dbReference type="RefSeq" id="WP_221873048.1">
    <property type="nucleotide sequence ID" value="NZ_JACWFH010000008.1"/>
</dbReference>
<dbReference type="Proteomes" id="UP000769780">
    <property type="component" value="Unassembled WGS sequence"/>
</dbReference>
<comment type="caution">
    <text evidence="3">The sequence shown here is derived from an EMBL/GenBank/DDBJ whole genome shotgun (WGS) entry which is preliminary data.</text>
</comment>
<dbReference type="PANTHER" id="PTHR42930:SF3">
    <property type="entry name" value="PHOSPHATE-SPECIFIC TRANSPORT SYSTEM ACCESSORY PROTEIN PHOU"/>
    <property type="match status" value="1"/>
</dbReference>
<dbReference type="InterPro" id="IPR038078">
    <property type="entry name" value="PhoU-like_sf"/>
</dbReference>
<evidence type="ECO:0000313" key="3">
    <source>
        <dbReference type="EMBL" id="MBY0096371.1"/>
    </source>
</evidence>
<comment type="function">
    <text evidence="1">Plays a role in the regulation of phosphate uptake.</text>
</comment>
<dbReference type="Pfam" id="PF01895">
    <property type="entry name" value="PhoU"/>
    <property type="match status" value="2"/>
</dbReference>
<accession>A0ABS7K2A7</accession>
<keyword evidence="1" id="KW-0813">Transport</keyword>
<comment type="subcellular location">
    <subcellularLocation>
        <location evidence="1">Cytoplasm</location>
    </subcellularLocation>
</comment>
<proteinExistence type="inferred from homology"/>
<dbReference type="InterPro" id="IPR028366">
    <property type="entry name" value="PhoU"/>
</dbReference>
<evidence type="ECO:0000259" key="2">
    <source>
        <dbReference type="Pfam" id="PF01895"/>
    </source>
</evidence>
<name>A0ABS7K2A7_9BACI</name>
<dbReference type="NCBIfam" id="TIGR02135">
    <property type="entry name" value="phoU_full"/>
    <property type="match status" value="1"/>
</dbReference>
<keyword evidence="1" id="KW-0592">Phosphate transport</keyword>
<keyword evidence="1" id="KW-0963">Cytoplasm</keyword>
<dbReference type="Gene3D" id="1.20.58.220">
    <property type="entry name" value="Phosphate transport system protein phou homolog 2, domain 2"/>
    <property type="match status" value="1"/>
</dbReference>
<feature type="domain" description="PhoU" evidence="2">
    <location>
        <begin position="121"/>
        <end position="206"/>
    </location>
</feature>
<reference evidence="3 4" key="1">
    <citation type="submission" date="2020-07" db="EMBL/GenBank/DDBJ databases">
        <title>Fungal Genomes of the International Space Station.</title>
        <authorList>
            <person name="Seuylemezian A."/>
            <person name="Singh N.K."/>
            <person name="Wood J."/>
            <person name="Venkateswaran K."/>
        </authorList>
    </citation>
    <scope>NUCLEOTIDE SEQUENCE [LARGE SCALE GENOMIC DNA]</scope>
    <source>
        <strain evidence="3 4">PL-B2</strain>
    </source>
</reference>
<comment type="similarity">
    <text evidence="1">Belongs to the PhoU family.</text>
</comment>